<gene>
    <name evidence="1" type="ORF">FVB32_07050</name>
</gene>
<keyword evidence="2" id="KW-1185">Reference proteome</keyword>
<comment type="caution">
    <text evidence="1">The sequence shown here is derived from an EMBL/GenBank/DDBJ whole genome shotgun (WGS) entry which is preliminary data.</text>
</comment>
<protein>
    <submittedName>
        <fullName evidence="1">Uncharacterized protein</fullName>
    </submittedName>
</protein>
<organism evidence="1 2">
    <name type="scientific">Flagellimonas hymeniacidonis</name>
    <dbReference type="NCBI Taxonomy" id="2603628"/>
    <lineage>
        <taxon>Bacteria</taxon>
        <taxon>Pseudomonadati</taxon>
        <taxon>Bacteroidota</taxon>
        <taxon>Flavobacteriia</taxon>
        <taxon>Flavobacteriales</taxon>
        <taxon>Flavobacteriaceae</taxon>
        <taxon>Flagellimonas</taxon>
    </lineage>
</organism>
<evidence type="ECO:0000313" key="2">
    <source>
        <dbReference type="Proteomes" id="UP000321456"/>
    </source>
</evidence>
<dbReference type="EMBL" id="VRUR01000001">
    <property type="protein sequence ID" value="TXN38043.1"/>
    <property type="molecule type" value="Genomic_DNA"/>
</dbReference>
<proteinExistence type="predicted"/>
<dbReference type="Proteomes" id="UP000321456">
    <property type="component" value="Unassembled WGS sequence"/>
</dbReference>
<dbReference type="RefSeq" id="WP_147742561.1">
    <property type="nucleotide sequence ID" value="NZ_VRUR01000001.1"/>
</dbReference>
<evidence type="ECO:0000313" key="1">
    <source>
        <dbReference type="EMBL" id="TXN38043.1"/>
    </source>
</evidence>
<name>A0A5C8V9K2_9FLAO</name>
<sequence>MKKKEYPVIFPNHKPDETPFKSYHKSYQVKLGAPFKIGQPANKSYLYLHDSLKENTSDEELIIPSHKIIDQTVVIIGILELTNANQKVILERKDKNDFYKGQSRLYVNIDQAIVAKELIPL</sequence>
<reference evidence="1 2" key="1">
    <citation type="submission" date="2019-08" db="EMBL/GenBank/DDBJ databases">
        <title>Professor.</title>
        <authorList>
            <person name="Park J.S."/>
        </authorList>
    </citation>
    <scope>NUCLEOTIDE SEQUENCE [LARGE SCALE GENOMIC DNA]</scope>
    <source>
        <strain evidence="1 2">176CP5-101</strain>
    </source>
</reference>
<accession>A0A5C8V9K2</accession>
<dbReference type="AlphaFoldDB" id="A0A5C8V9K2"/>